<dbReference type="InterPro" id="IPR037066">
    <property type="entry name" value="Plug_dom_sf"/>
</dbReference>
<keyword evidence="4 10" id="KW-1134">Transmembrane beta strand</keyword>
<evidence type="ECO:0000256" key="4">
    <source>
        <dbReference type="ARBA" id="ARBA00022452"/>
    </source>
</evidence>
<sequence>MSLLPPRPCPRAALALCLASPLLASAAPPATTELPAVRVDARAEGFPPAGPVIATKSDLPLARTPLSIDVLGRGLLDSQQVHSLGEALQNSAGVVADVMGRRGWDDFIIRGQTATSSVFVDGLRSAATNRMAEQTYALEQVEVLKGPASLLYGDVQPGGMLNLVSKRPRAVPGGSAELAIGGYGLRQLAADIGQPFGAGRAAVRVTALAMNRDDPTDHVWARERFIAPTLSLDFGHATDFVLLTSYQQRRYIRQQGLPLRGAVFPNPNGPLRRTLFTGEPTQAPYDGDQARVGWQLDHAFANGWRLHQGLRWQSTALDGDFVTSEGLLADARTLRRGARRQHWGSRTWVQDTYLSRLFGNARFSQALTIGLDAFRTWEWLSQEACRPGRLDVYAPVYTGLPCAQARITDTFSRVTSGGLYLRDALQWGERWQLLLGLRHDRSRTESEDRLRGRRQRNNHSANTGSAALMYEVLPGLRPYLSFATSFTPNAGVDAFGSAFAPEQGRQVELGAKYALGDKALLTAALYDLRRRNVLQNDPRHEGFQTTSGEQRSRGGEISLQADLADGLSANFAYAYTDAWNPDAGKPLPNVPRNSGSLWLRHDAKADNAGFYVGAGARAASARSGYGYRMPGYLVLDAGVGWRGQGWDLALNARNLLDRDYYSGGLERAVAVGDPRTWSLRLRYDY</sequence>
<reference evidence="15 16" key="1">
    <citation type="submission" date="2015-10" db="EMBL/GenBank/DDBJ databases">
        <title>Genome sequencing and analysis of members of genus Stenotrophomonas.</title>
        <authorList>
            <person name="Patil P.P."/>
            <person name="Midha S."/>
            <person name="Patil P.B."/>
        </authorList>
    </citation>
    <scope>NUCLEOTIDE SEQUENCE [LARGE SCALE GENOMIC DNA]</scope>
    <source>
        <strain evidence="15 16">JCM 16536</strain>
    </source>
</reference>
<comment type="similarity">
    <text evidence="2 10 11">Belongs to the TonB-dependent receptor family.</text>
</comment>
<keyword evidence="8" id="KW-0675">Receptor</keyword>
<evidence type="ECO:0000259" key="13">
    <source>
        <dbReference type="Pfam" id="PF00593"/>
    </source>
</evidence>
<dbReference type="Gene3D" id="2.40.170.20">
    <property type="entry name" value="TonB-dependent receptor, beta-barrel domain"/>
    <property type="match status" value="1"/>
</dbReference>
<evidence type="ECO:0000313" key="15">
    <source>
        <dbReference type="EMBL" id="KRG49275.1"/>
    </source>
</evidence>
<feature type="domain" description="TonB-dependent receptor-like beta-barrel" evidence="13">
    <location>
        <begin position="246"/>
        <end position="655"/>
    </location>
</feature>
<dbReference type="NCBIfam" id="TIGR01783">
    <property type="entry name" value="TonB-siderophor"/>
    <property type="match status" value="1"/>
</dbReference>
<feature type="domain" description="TonB-dependent receptor plug" evidence="14">
    <location>
        <begin position="61"/>
        <end position="159"/>
    </location>
</feature>
<gene>
    <name evidence="15" type="ORF">ARC20_00050</name>
</gene>
<evidence type="ECO:0000256" key="3">
    <source>
        <dbReference type="ARBA" id="ARBA00022448"/>
    </source>
</evidence>
<proteinExistence type="inferred from homology"/>
<dbReference type="GO" id="GO:0015344">
    <property type="term" value="F:siderophore uptake transmembrane transporter activity"/>
    <property type="evidence" value="ECO:0007669"/>
    <property type="project" value="TreeGrafter"/>
</dbReference>
<evidence type="ECO:0000256" key="2">
    <source>
        <dbReference type="ARBA" id="ARBA00009810"/>
    </source>
</evidence>
<dbReference type="GO" id="GO:0015891">
    <property type="term" value="P:siderophore transport"/>
    <property type="evidence" value="ECO:0007669"/>
    <property type="project" value="InterPro"/>
</dbReference>
<dbReference type="SUPFAM" id="SSF56935">
    <property type="entry name" value="Porins"/>
    <property type="match status" value="1"/>
</dbReference>
<evidence type="ECO:0000259" key="14">
    <source>
        <dbReference type="Pfam" id="PF07715"/>
    </source>
</evidence>
<dbReference type="PROSITE" id="PS52016">
    <property type="entry name" value="TONB_DEPENDENT_REC_3"/>
    <property type="match status" value="1"/>
</dbReference>
<dbReference type="InterPro" id="IPR000531">
    <property type="entry name" value="Beta-barrel_TonB"/>
</dbReference>
<evidence type="ECO:0000256" key="11">
    <source>
        <dbReference type="RuleBase" id="RU003357"/>
    </source>
</evidence>
<name>A0A0R0AW37_9GAMM</name>
<feature type="chain" id="PRO_5006391414" evidence="12">
    <location>
        <begin position="27"/>
        <end position="685"/>
    </location>
</feature>
<evidence type="ECO:0000256" key="6">
    <source>
        <dbReference type="ARBA" id="ARBA00023077"/>
    </source>
</evidence>
<comment type="subcellular location">
    <subcellularLocation>
        <location evidence="1 10">Cell outer membrane</location>
        <topology evidence="1 10">Multi-pass membrane protein</topology>
    </subcellularLocation>
</comment>
<keyword evidence="3 10" id="KW-0813">Transport</keyword>
<keyword evidence="7 10" id="KW-0472">Membrane</keyword>
<dbReference type="RefSeq" id="WP_057642446.1">
    <property type="nucleotide sequence ID" value="NZ_LLXU01000001.1"/>
</dbReference>
<evidence type="ECO:0000313" key="16">
    <source>
        <dbReference type="Proteomes" id="UP000051802"/>
    </source>
</evidence>
<evidence type="ECO:0000256" key="7">
    <source>
        <dbReference type="ARBA" id="ARBA00023136"/>
    </source>
</evidence>
<keyword evidence="12" id="KW-0732">Signal</keyword>
<dbReference type="InterPro" id="IPR010105">
    <property type="entry name" value="TonB_sidphr_rcpt"/>
</dbReference>
<accession>A0A0R0AW37</accession>
<dbReference type="CDD" id="cd01347">
    <property type="entry name" value="ligand_gated_channel"/>
    <property type="match status" value="1"/>
</dbReference>
<dbReference type="GO" id="GO:0038023">
    <property type="term" value="F:signaling receptor activity"/>
    <property type="evidence" value="ECO:0007669"/>
    <property type="project" value="InterPro"/>
</dbReference>
<dbReference type="Gene3D" id="2.170.130.10">
    <property type="entry name" value="TonB-dependent receptor, plug domain"/>
    <property type="match status" value="1"/>
</dbReference>
<keyword evidence="5 10" id="KW-0812">Transmembrane</keyword>
<comment type="caution">
    <text evidence="15">The sequence shown here is derived from an EMBL/GenBank/DDBJ whole genome shotgun (WGS) entry which is preliminary data.</text>
</comment>
<evidence type="ECO:0000256" key="12">
    <source>
        <dbReference type="SAM" id="SignalP"/>
    </source>
</evidence>
<dbReference type="InterPro" id="IPR039426">
    <property type="entry name" value="TonB-dep_rcpt-like"/>
</dbReference>
<dbReference type="InterPro" id="IPR036942">
    <property type="entry name" value="Beta-barrel_TonB_sf"/>
</dbReference>
<evidence type="ECO:0000256" key="8">
    <source>
        <dbReference type="ARBA" id="ARBA00023170"/>
    </source>
</evidence>
<feature type="signal peptide" evidence="12">
    <location>
        <begin position="1"/>
        <end position="26"/>
    </location>
</feature>
<dbReference type="PANTHER" id="PTHR32552:SF90">
    <property type="entry name" value="METAL-PSEUDOPALINE RECEPTOR CNTO"/>
    <property type="match status" value="1"/>
</dbReference>
<organism evidence="15 16">
    <name type="scientific">Stenotrophomonas panacihumi</name>
    <dbReference type="NCBI Taxonomy" id="676599"/>
    <lineage>
        <taxon>Bacteria</taxon>
        <taxon>Pseudomonadati</taxon>
        <taxon>Pseudomonadota</taxon>
        <taxon>Gammaproteobacteria</taxon>
        <taxon>Lysobacterales</taxon>
        <taxon>Lysobacteraceae</taxon>
        <taxon>Stenotrophomonas</taxon>
    </lineage>
</organism>
<dbReference type="OrthoDB" id="127311at2"/>
<evidence type="ECO:0000256" key="5">
    <source>
        <dbReference type="ARBA" id="ARBA00022692"/>
    </source>
</evidence>
<keyword evidence="9 10" id="KW-0998">Cell outer membrane</keyword>
<dbReference type="PANTHER" id="PTHR32552">
    <property type="entry name" value="FERRICHROME IRON RECEPTOR-RELATED"/>
    <property type="match status" value="1"/>
</dbReference>
<dbReference type="Pfam" id="PF00593">
    <property type="entry name" value="TonB_dep_Rec_b-barrel"/>
    <property type="match status" value="1"/>
</dbReference>
<dbReference type="AlphaFoldDB" id="A0A0R0AW37"/>
<dbReference type="STRING" id="676599.ARC20_00050"/>
<protein>
    <submittedName>
        <fullName evidence="15">IclR family transcriptional regulator</fullName>
    </submittedName>
</protein>
<evidence type="ECO:0000256" key="9">
    <source>
        <dbReference type="ARBA" id="ARBA00023237"/>
    </source>
</evidence>
<dbReference type="EMBL" id="LLXU01000001">
    <property type="protein sequence ID" value="KRG49275.1"/>
    <property type="molecule type" value="Genomic_DNA"/>
</dbReference>
<dbReference type="InterPro" id="IPR012910">
    <property type="entry name" value="Plug_dom"/>
</dbReference>
<evidence type="ECO:0000256" key="10">
    <source>
        <dbReference type="PROSITE-ProRule" id="PRU01360"/>
    </source>
</evidence>
<dbReference type="Pfam" id="PF07715">
    <property type="entry name" value="Plug"/>
    <property type="match status" value="1"/>
</dbReference>
<keyword evidence="16" id="KW-1185">Reference proteome</keyword>
<dbReference type="GO" id="GO:0009279">
    <property type="term" value="C:cell outer membrane"/>
    <property type="evidence" value="ECO:0007669"/>
    <property type="project" value="UniProtKB-SubCell"/>
</dbReference>
<evidence type="ECO:0000256" key="1">
    <source>
        <dbReference type="ARBA" id="ARBA00004571"/>
    </source>
</evidence>
<keyword evidence="6 11" id="KW-0798">TonB box</keyword>
<dbReference type="Proteomes" id="UP000051802">
    <property type="component" value="Unassembled WGS sequence"/>
</dbReference>